<organism evidence="2 3">
    <name type="scientific">Chloropicon primus</name>
    <dbReference type="NCBI Taxonomy" id="1764295"/>
    <lineage>
        <taxon>Eukaryota</taxon>
        <taxon>Viridiplantae</taxon>
        <taxon>Chlorophyta</taxon>
        <taxon>Chloropicophyceae</taxon>
        <taxon>Chloropicales</taxon>
        <taxon>Chloropicaceae</taxon>
        <taxon>Chloropicon</taxon>
    </lineage>
</organism>
<keyword evidence="1" id="KW-0472">Membrane</keyword>
<feature type="transmembrane region" description="Helical" evidence="1">
    <location>
        <begin position="7"/>
        <end position="24"/>
    </location>
</feature>
<proteinExistence type="predicted"/>
<protein>
    <submittedName>
        <fullName evidence="2">Uncharacterized protein</fullName>
    </submittedName>
</protein>
<evidence type="ECO:0000256" key="1">
    <source>
        <dbReference type="SAM" id="Phobius"/>
    </source>
</evidence>
<dbReference type="EMBL" id="CP031043">
    <property type="protein sequence ID" value="QDZ23281.1"/>
    <property type="molecule type" value="Genomic_DNA"/>
</dbReference>
<reference evidence="2 3" key="1">
    <citation type="submission" date="2018-07" db="EMBL/GenBank/DDBJ databases">
        <title>The complete nuclear genome of the prasinophyte Chloropicon primus (CCMP1205).</title>
        <authorList>
            <person name="Pombert J.-F."/>
            <person name="Otis C."/>
            <person name="Turmel M."/>
            <person name="Lemieux C."/>
        </authorList>
    </citation>
    <scope>NUCLEOTIDE SEQUENCE [LARGE SCALE GENOMIC DNA]</scope>
    <source>
        <strain evidence="2 3">CCMP1205</strain>
    </source>
</reference>
<sequence length="155" mass="16864">MYLLKPYLAAIGALLVMTSFYLMTRPDCAVKCYLNLLSATTEEAGSWLKSFNVEGGRSSMWQSPMYPLTIHLVQVGGCAFFCLGLILLASTTIGSAKRFTEGSCLLLALTAYCFLLKDDVMKFQSKLSGVVAINVVLLTASLIVNRMVAAKKKSD</sequence>
<name>A0A5B8MSD4_9CHLO</name>
<evidence type="ECO:0000313" key="3">
    <source>
        <dbReference type="Proteomes" id="UP000316726"/>
    </source>
</evidence>
<dbReference type="AlphaFoldDB" id="A0A5B8MSD4"/>
<gene>
    <name evidence="2" type="ORF">A3770_10p57990</name>
</gene>
<dbReference type="Proteomes" id="UP000316726">
    <property type="component" value="Chromosome 10"/>
</dbReference>
<feature type="transmembrane region" description="Helical" evidence="1">
    <location>
        <begin position="68"/>
        <end position="87"/>
    </location>
</feature>
<keyword evidence="1" id="KW-1133">Transmembrane helix</keyword>
<evidence type="ECO:0000313" key="2">
    <source>
        <dbReference type="EMBL" id="QDZ23281.1"/>
    </source>
</evidence>
<keyword evidence="1" id="KW-0812">Transmembrane</keyword>
<keyword evidence="3" id="KW-1185">Reference proteome</keyword>
<feature type="transmembrane region" description="Helical" evidence="1">
    <location>
        <begin position="129"/>
        <end position="149"/>
    </location>
</feature>
<accession>A0A5B8MSD4</accession>